<dbReference type="AlphaFoldDB" id="A0A392TBG9"/>
<dbReference type="EMBL" id="LXQA010546672">
    <property type="protein sequence ID" value="MCI58471.1"/>
    <property type="molecule type" value="Genomic_DNA"/>
</dbReference>
<keyword evidence="2" id="KW-1185">Reference proteome</keyword>
<comment type="caution">
    <text evidence="1">The sequence shown here is derived from an EMBL/GenBank/DDBJ whole genome shotgun (WGS) entry which is preliminary data.</text>
</comment>
<protein>
    <submittedName>
        <fullName evidence="1">Uncharacterized protein</fullName>
    </submittedName>
</protein>
<accession>A0A392TBG9</accession>
<reference evidence="1 2" key="1">
    <citation type="journal article" date="2018" name="Front. Plant Sci.">
        <title>Red Clover (Trifolium pratense) and Zigzag Clover (T. medium) - A Picture of Genomic Similarities and Differences.</title>
        <authorList>
            <person name="Dluhosova J."/>
            <person name="Istvanek J."/>
            <person name="Nedelnik J."/>
            <person name="Repkova J."/>
        </authorList>
    </citation>
    <scope>NUCLEOTIDE SEQUENCE [LARGE SCALE GENOMIC DNA]</scope>
    <source>
        <strain evidence="2">cv. 10/8</strain>
        <tissue evidence="1">Leaf</tissue>
    </source>
</reference>
<name>A0A392TBG9_9FABA</name>
<proteinExistence type="predicted"/>
<sequence length="48" mass="5486">LLSLEVELLSVDPEVEHLSLHIEVELLSLEFELLSVDLEVEHLSLHPE</sequence>
<dbReference type="Proteomes" id="UP000265520">
    <property type="component" value="Unassembled WGS sequence"/>
</dbReference>
<feature type="non-terminal residue" evidence="1">
    <location>
        <position position="1"/>
    </location>
</feature>
<organism evidence="1 2">
    <name type="scientific">Trifolium medium</name>
    <dbReference type="NCBI Taxonomy" id="97028"/>
    <lineage>
        <taxon>Eukaryota</taxon>
        <taxon>Viridiplantae</taxon>
        <taxon>Streptophyta</taxon>
        <taxon>Embryophyta</taxon>
        <taxon>Tracheophyta</taxon>
        <taxon>Spermatophyta</taxon>
        <taxon>Magnoliopsida</taxon>
        <taxon>eudicotyledons</taxon>
        <taxon>Gunneridae</taxon>
        <taxon>Pentapetalae</taxon>
        <taxon>rosids</taxon>
        <taxon>fabids</taxon>
        <taxon>Fabales</taxon>
        <taxon>Fabaceae</taxon>
        <taxon>Papilionoideae</taxon>
        <taxon>50 kb inversion clade</taxon>
        <taxon>NPAAA clade</taxon>
        <taxon>Hologalegina</taxon>
        <taxon>IRL clade</taxon>
        <taxon>Trifolieae</taxon>
        <taxon>Trifolium</taxon>
    </lineage>
</organism>
<evidence type="ECO:0000313" key="2">
    <source>
        <dbReference type="Proteomes" id="UP000265520"/>
    </source>
</evidence>
<evidence type="ECO:0000313" key="1">
    <source>
        <dbReference type="EMBL" id="MCI58471.1"/>
    </source>
</evidence>
<feature type="non-terminal residue" evidence="1">
    <location>
        <position position="48"/>
    </location>
</feature>